<dbReference type="RefSeq" id="WP_041058661.1">
    <property type="nucleotide sequence ID" value="NZ_JXAL01000001.1"/>
</dbReference>
<feature type="transmembrane region" description="Helical" evidence="1">
    <location>
        <begin position="333"/>
        <end position="353"/>
    </location>
</feature>
<dbReference type="EMBL" id="JXAL01000001">
    <property type="protein sequence ID" value="KIL37363.1"/>
    <property type="molecule type" value="Genomic_DNA"/>
</dbReference>
<feature type="transmembrane region" description="Helical" evidence="1">
    <location>
        <begin position="57"/>
        <end position="82"/>
    </location>
</feature>
<feature type="transmembrane region" description="Helical" evidence="1">
    <location>
        <begin position="297"/>
        <end position="321"/>
    </location>
</feature>
<accession>A0ABR5A8M0</accession>
<keyword evidence="3" id="KW-1185">Reference proteome</keyword>
<comment type="caution">
    <text evidence="2">The sequence shown here is derived from an EMBL/GenBank/DDBJ whole genome shotgun (WGS) entry which is preliminary data.</text>
</comment>
<reference evidence="2 3" key="1">
    <citation type="submission" date="2014-12" db="EMBL/GenBank/DDBJ databases">
        <title>Draft genome sequence of Cohnella kolymensis strain B-2846.</title>
        <authorList>
            <person name="Karlyshev A.V."/>
            <person name="Kudryashova E.B."/>
        </authorList>
    </citation>
    <scope>NUCLEOTIDE SEQUENCE [LARGE SCALE GENOMIC DNA]</scope>
    <source>
        <strain evidence="2 3">VKM B-2846</strain>
    </source>
</reference>
<organism evidence="2 3">
    <name type="scientific">Cohnella kolymensis</name>
    <dbReference type="NCBI Taxonomy" id="1590652"/>
    <lineage>
        <taxon>Bacteria</taxon>
        <taxon>Bacillati</taxon>
        <taxon>Bacillota</taxon>
        <taxon>Bacilli</taxon>
        <taxon>Bacillales</taxon>
        <taxon>Paenibacillaceae</taxon>
        <taxon>Cohnella</taxon>
    </lineage>
</organism>
<keyword evidence="1" id="KW-1133">Transmembrane helix</keyword>
<name>A0ABR5A8M0_9BACL</name>
<dbReference type="Proteomes" id="UP000054526">
    <property type="component" value="Unassembled WGS sequence"/>
</dbReference>
<feature type="transmembrane region" description="Helical" evidence="1">
    <location>
        <begin position="256"/>
        <end position="277"/>
    </location>
</feature>
<protein>
    <submittedName>
        <fullName evidence="2">Uncharacterized protein</fullName>
    </submittedName>
</protein>
<proteinExistence type="predicted"/>
<evidence type="ECO:0000313" key="2">
    <source>
        <dbReference type="EMBL" id="KIL37363.1"/>
    </source>
</evidence>
<sequence>MFSNNVRSTIKFYTLVSSVSYIMGVLLNLAAVPMMYHSIKSSVERLLSSNRSKFLSVAIIHGYVLPVIWTPLSGVVGVFIALTNVDWLSIAAELFLISICGLLFNWIFFYFTAFKSNVYPVRTNDENHEMADEIAAAAEPITNRETKKKLTQVGIAVVCLILLIVGIDHFSSIGLVLTATLIAVPFAWIWSLMIGKGKECAKGTSAHFKKFIPTMSEQFAIFLSAAFFAQSIKYSHVDVQINDFILSFNHWIGEGIFLMFLPLVPLVFSFLGFHPIVSATLLAQALNPALMGISPEHMTVALLGGAVLTFYIGPFSGTLGVMSSLIRVSSFKILTWNLWQCLGFYLIVVFFLICV</sequence>
<keyword evidence="1" id="KW-0472">Membrane</keyword>
<feature type="transmembrane region" description="Helical" evidence="1">
    <location>
        <begin position="12"/>
        <end position="36"/>
    </location>
</feature>
<feature type="transmembrane region" description="Helical" evidence="1">
    <location>
        <begin position="94"/>
        <end position="113"/>
    </location>
</feature>
<evidence type="ECO:0000313" key="3">
    <source>
        <dbReference type="Proteomes" id="UP000054526"/>
    </source>
</evidence>
<feature type="transmembrane region" description="Helical" evidence="1">
    <location>
        <begin position="173"/>
        <end position="193"/>
    </location>
</feature>
<keyword evidence="1" id="KW-0812">Transmembrane</keyword>
<gene>
    <name evidence="2" type="ORF">SD71_01425</name>
</gene>
<evidence type="ECO:0000256" key="1">
    <source>
        <dbReference type="SAM" id="Phobius"/>
    </source>
</evidence>
<feature type="transmembrane region" description="Helical" evidence="1">
    <location>
        <begin position="150"/>
        <end position="167"/>
    </location>
</feature>